<dbReference type="Pfam" id="PF00089">
    <property type="entry name" value="Trypsin"/>
    <property type="match status" value="1"/>
</dbReference>
<feature type="chain" id="PRO_5045262510" evidence="1">
    <location>
        <begin position="29"/>
        <end position="693"/>
    </location>
</feature>
<comment type="caution">
    <text evidence="3">The sequence shown here is derived from an EMBL/GenBank/DDBJ whole genome shotgun (WGS) entry which is preliminary data.</text>
</comment>
<protein>
    <submittedName>
        <fullName evidence="3">Trypsin-like serine protease</fullName>
        <ecNumber evidence="3">3.4.21.-</ecNumber>
    </submittedName>
</protein>
<reference evidence="3 4" key="1">
    <citation type="submission" date="2024-10" db="EMBL/GenBank/DDBJ databases">
        <title>The Natural Products Discovery Center: Release of the First 8490 Sequenced Strains for Exploring Actinobacteria Biosynthetic Diversity.</title>
        <authorList>
            <person name="Kalkreuter E."/>
            <person name="Kautsar S.A."/>
            <person name="Yang D."/>
            <person name="Bader C.D."/>
            <person name="Teijaro C.N."/>
            <person name="Fluegel L."/>
            <person name="Davis C.M."/>
            <person name="Simpson J.R."/>
            <person name="Lauterbach L."/>
            <person name="Steele A.D."/>
            <person name="Gui C."/>
            <person name="Meng S."/>
            <person name="Li G."/>
            <person name="Viehrig K."/>
            <person name="Ye F."/>
            <person name="Su P."/>
            <person name="Kiefer A.F."/>
            <person name="Nichols A."/>
            <person name="Cepeda A.J."/>
            <person name="Yan W."/>
            <person name="Fan B."/>
            <person name="Jiang Y."/>
            <person name="Adhikari A."/>
            <person name="Zheng C.-J."/>
            <person name="Schuster L."/>
            <person name="Cowan T.M."/>
            <person name="Smanski M.J."/>
            <person name="Chevrette M.G."/>
            <person name="De Carvalho L.P.S."/>
            <person name="Shen B."/>
        </authorList>
    </citation>
    <scope>NUCLEOTIDE SEQUENCE [LARGE SCALE GENOMIC DNA]</scope>
    <source>
        <strain evidence="3 4">NPDC048229</strain>
    </source>
</reference>
<dbReference type="GO" id="GO:0016787">
    <property type="term" value="F:hydrolase activity"/>
    <property type="evidence" value="ECO:0007669"/>
    <property type="project" value="UniProtKB-KW"/>
</dbReference>
<dbReference type="SUPFAM" id="SSF50494">
    <property type="entry name" value="Trypsin-like serine proteases"/>
    <property type="match status" value="1"/>
</dbReference>
<dbReference type="SMART" id="SM00020">
    <property type="entry name" value="Tryp_SPc"/>
    <property type="match status" value="1"/>
</dbReference>
<sequence>MQHRTTRMAIATMAVAALSTPLAGSAVAADTPSAPAEMPFAFEDGAYPHADRILAEKGIKLLRGDGNITLADCDPAARQIRVMAVKDAGANREGTYCFTSRSDTGLLALQLDRVFAIDAADHPLSARLTPDGGAAKTVTIAADGYASVGEGQVGGLRSALVEIRVTGPSAEAPAPGADTTLAFTGKLTVGDSKRMCTSSLVDPQWVLTAKSCLADDPVESNTVTAGAPKEKTTVTVGRVDLATSGGHTAEIVQLVPHPDRDLVMARLDKPATGVTPVSLSTTAPQTGEELTIAGFGRTATEWAPTKLHTAAFAVGSVDARGIALDAKTPADATVCKGDAGAPALRTENGRPALVAVGSRAGLAGCLAAAEGSTKGAWDTRTDDLRNWIQQTRALAAGWKTEAVVQGGTKLFQGIRLADGSWTDFTDVETRAGSVDGVRSSAVAGINGYTHVVALGGDGRIHHAIRRADGTWTNFGDVNEVAGQLSGISQVSAVSIGHDLHVLAVAGGKPYHAIRRQDGTWTNFGDVTGAAGALSGVTAVATASAAGQLQVAALTGGKAFHTVRAANGSWTKWGSVAAAAGATGPISSLAMAGIGDDTHVVIATDNGTRQYHSLRKGNASWTPFGDLADYFGRPVAKSVAAAHVDGELLLAATTQDGKVQHTLRRADGTWAPTAPVDLQGLSGTVGTVAVAGTL</sequence>
<keyword evidence="4" id="KW-1185">Reference proteome</keyword>
<proteinExistence type="predicted"/>
<evidence type="ECO:0000259" key="2">
    <source>
        <dbReference type="PROSITE" id="PS50240"/>
    </source>
</evidence>
<organism evidence="3 4">
    <name type="scientific">Streptomyces omiyaensis</name>
    <dbReference type="NCBI Taxonomy" id="68247"/>
    <lineage>
        <taxon>Bacteria</taxon>
        <taxon>Bacillati</taxon>
        <taxon>Actinomycetota</taxon>
        <taxon>Actinomycetes</taxon>
        <taxon>Kitasatosporales</taxon>
        <taxon>Streptomycetaceae</taxon>
        <taxon>Streptomyces</taxon>
    </lineage>
</organism>
<feature type="signal peptide" evidence="1">
    <location>
        <begin position="1"/>
        <end position="28"/>
    </location>
</feature>
<name>A0ABW7BWP1_9ACTN</name>
<dbReference type="RefSeq" id="WP_392882721.1">
    <property type="nucleotide sequence ID" value="NZ_JBICZW010000010.1"/>
</dbReference>
<dbReference type="InterPro" id="IPR051333">
    <property type="entry name" value="CLIP_Serine_Protease"/>
</dbReference>
<evidence type="ECO:0000313" key="3">
    <source>
        <dbReference type="EMBL" id="MFG3190805.1"/>
    </source>
</evidence>
<dbReference type="InterPro" id="IPR009003">
    <property type="entry name" value="Peptidase_S1_PA"/>
</dbReference>
<feature type="domain" description="Peptidase S1" evidence="2">
    <location>
        <begin position="152"/>
        <end position="393"/>
    </location>
</feature>
<dbReference type="PANTHER" id="PTHR24260">
    <property type="match status" value="1"/>
</dbReference>
<dbReference type="PANTHER" id="PTHR24260:SF136">
    <property type="entry name" value="GH08193P-RELATED"/>
    <property type="match status" value="1"/>
</dbReference>
<evidence type="ECO:0000256" key="1">
    <source>
        <dbReference type="SAM" id="SignalP"/>
    </source>
</evidence>
<dbReference type="PRINTS" id="PR00722">
    <property type="entry name" value="CHYMOTRYPSIN"/>
</dbReference>
<accession>A0ABW7BWP1</accession>
<keyword evidence="3" id="KW-0378">Hydrolase</keyword>
<evidence type="ECO:0000313" key="4">
    <source>
        <dbReference type="Proteomes" id="UP001604282"/>
    </source>
</evidence>
<keyword evidence="1" id="KW-0732">Signal</keyword>
<dbReference type="Gene3D" id="2.120.10.70">
    <property type="entry name" value="Fucose-specific lectin"/>
    <property type="match status" value="1"/>
</dbReference>
<dbReference type="EMBL" id="JBICZW010000010">
    <property type="protein sequence ID" value="MFG3190805.1"/>
    <property type="molecule type" value="Genomic_DNA"/>
</dbReference>
<dbReference type="SUPFAM" id="SSF89372">
    <property type="entry name" value="Fucose-specific lectin"/>
    <property type="match status" value="1"/>
</dbReference>
<dbReference type="PROSITE" id="PS50240">
    <property type="entry name" value="TRYPSIN_DOM"/>
    <property type="match status" value="1"/>
</dbReference>
<gene>
    <name evidence="3" type="ORF">ACGFYS_17905</name>
</gene>
<dbReference type="Proteomes" id="UP001604282">
    <property type="component" value="Unassembled WGS sequence"/>
</dbReference>
<dbReference type="InterPro" id="IPR043504">
    <property type="entry name" value="Peptidase_S1_PA_chymotrypsin"/>
</dbReference>
<dbReference type="InterPro" id="IPR001254">
    <property type="entry name" value="Trypsin_dom"/>
</dbReference>
<dbReference type="Gene3D" id="2.40.10.10">
    <property type="entry name" value="Trypsin-like serine proteases"/>
    <property type="match status" value="1"/>
</dbReference>
<dbReference type="EC" id="3.4.21.-" evidence="3"/>
<dbReference type="InterPro" id="IPR001314">
    <property type="entry name" value="Peptidase_S1A"/>
</dbReference>